<dbReference type="EMBL" id="BAUT01000064">
    <property type="protein sequence ID" value="GAE27770.1"/>
    <property type="molecule type" value="Genomic_DNA"/>
</dbReference>
<name>W4Q727_9BACI</name>
<evidence type="ECO:0000256" key="1">
    <source>
        <dbReference type="SAM" id="Phobius"/>
    </source>
</evidence>
<keyword evidence="3" id="KW-1185">Reference proteome</keyword>
<dbReference type="AlphaFoldDB" id="W4Q727"/>
<feature type="transmembrane region" description="Helical" evidence="1">
    <location>
        <begin position="46"/>
        <end position="64"/>
    </location>
</feature>
<accession>W4Q727</accession>
<dbReference type="Proteomes" id="UP000018890">
    <property type="component" value="Unassembled WGS sequence"/>
</dbReference>
<sequence>MMDILSVGAGRALRGERFIGFLALLAGVALAALLQFFTGLYNMDSLGVVVSLIVFLIFTVQIALKYDQRHQLIKEGETNTPSPVQEPTSIFNSKEYLLYKEERKQRKHMSIEEILESKRKHQASQRGLVTGYGRKEVVLGADSLYGDELEEDQTESEGIRGQLEERENQIEEEGWEWLEESTKVMIDDQENYDRIGS</sequence>
<feature type="transmembrane region" description="Helical" evidence="1">
    <location>
        <begin position="21"/>
        <end position="40"/>
    </location>
</feature>
<reference evidence="2" key="1">
    <citation type="journal article" date="2014" name="Genome Announc.">
        <title>Draft Genome Sequences of Three Alkaliphilic Bacillus Strains, Bacillus wakoensis JCM 9140T, Bacillus akibai JCM 9157T, and Bacillus hemicellulosilyticus JCM 9152T.</title>
        <authorList>
            <person name="Yuki M."/>
            <person name="Oshima K."/>
            <person name="Suda W."/>
            <person name="Oshida Y."/>
            <person name="Kitamura K."/>
            <person name="Iida T."/>
            <person name="Hattori M."/>
            <person name="Ohkuma M."/>
        </authorList>
    </citation>
    <scope>NUCLEOTIDE SEQUENCE [LARGE SCALE GENOMIC DNA]</scope>
    <source>
        <strain evidence="2">JCM 9140</strain>
    </source>
</reference>
<keyword evidence="1" id="KW-0812">Transmembrane</keyword>
<comment type="caution">
    <text evidence="2">The sequence shown here is derived from an EMBL/GenBank/DDBJ whole genome shotgun (WGS) entry which is preliminary data.</text>
</comment>
<protein>
    <submittedName>
        <fullName evidence="2">Uncharacterized protein</fullName>
    </submittedName>
</protein>
<organism evidence="2 3">
    <name type="scientific">Halalkalibacter wakoensis JCM 9140</name>
    <dbReference type="NCBI Taxonomy" id="1236970"/>
    <lineage>
        <taxon>Bacteria</taxon>
        <taxon>Bacillati</taxon>
        <taxon>Bacillota</taxon>
        <taxon>Bacilli</taxon>
        <taxon>Bacillales</taxon>
        <taxon>Bacillaceae</taxon>
        <taxon>Halalkalibacter</taxon>
    </lineage>
</organism>
<dbReference type="OrthoDB" id="10008504at2"/>
<dbReference type="RefSeq" id="WP_034749483.1">
    <property type="nucleotide sequence ID" value="NZ_BAUT01000064.1"/>
</dbReference>
<keyword evidence="1" id="KW-1133">Transmembrane helix</keyword>
<keyword evidence="1" id="KW-0472">Membrane</keyword>
<proteinExistence type="predicted"/>
<gene>
    <name evidence="2" type="ORF">JCM9140_3929</name>
</gene>
<evidence type="ECO:0000313" key="2">
    <source>
        <dbReference type="EMBL" id="GAE27770.1"/>
    </source>
</evidence>
<evidence type="ECO:0000313" key="3">
    <source>
        <dbReference type="Proteomes" id="UP000018890"/>
    </source>
</evidence>